<proteinExistence type="predicted"/>
<dbReference type="AlphaFoldDB" id="A0A1U7YET0"/>
<evidence type="ECO:0000313" key="2">
    <source>
        <dbReference type="Proteomes" id="UP000189701"/>
    </source>
</evidence>
<dbReference type="eggNOG" id="KOG0017">
    <property type="taxonomic scope" value="Eukaryota"/>
</dbReference>
<dbReference type="GO" id="GO:0003676">
    <property type="term" value="F:nucleic acid binding"/>
    <property type="evidence" value="ECO:0007669"/>
    <property type="project" value="InterPro"/>
</dbReference>
<dbReference type="Pfam" id="PF13456">
    <property type="entry name" value="RVT_3"/>
    <property type="match status" value="1"/>
</dbReference>
<sequence length="250" mass="28750">MIASIELAKSLRAEVIEAKCDSLLVVNQVNKSFEVREDRIQRYLDKLQVTLHHFKKWTLDHVPREKNSEADALANLGSLVEEDDVVLGTFIQLSRSVVEEGHAEINSTSLTWNRRNKWVEAQTFEKVREKEVIDFIWDHIIYRFGIPAEIAESINKTIIQNLKKRLNDLKGKWMEVLPEALWAYWTTSKSSTGATPFSLVNGSEALIPIKVREPSARFRHASEESNHKVMNSILELLDEKREATLVRMAV</sequence>
<reference evidence="2" key="1">
    <citation type="journal article" date="2013" name="Genome Biol.">
        <title>Reference genomes and transcriptomes of Nicotiana sylvestris and Nicotiana tomentosiformis.</title>
        <authorList>
            <person name="Sierro N."/>
            <person name="Battey J.N."/>
            <person name="Ouadi S."/>
            <person name="Bovet L."/>
            <person name="Goepfert S."/>
            <person name="Bakaher N."/>
            <person name="Peitsch M.C."/>
            <person name="Ivanov N.V."/>
        </authorList>
    </citation>
    <scope>NUCLEOTIDE SEQUENCE [LARGE SCALE GENOMIC DNA]</scope>
</reference>
<dbReference type="InterPro" id="IPR002156">
    <property type="entry name" value="RNaseH_domain"/>
</dbReference>
<dbReference type="RefSeq" id="XP_009797315.1">
    <property type="nucleotide sequence ID" value="XM_009799013.1"/>
</dbReference>
<dbReference type="Gene3D" id="3.30.420.10">
    <property type="entry name" value="Ribonuclease H-like superfamily/Ribonuclease H"/>
    <property type="match status" value="2"/>
</dbReference>
<keyword evidence="2" id="KW-1185">Reference proteome</keyword>
<accession>A0A1U7YET0</accession>
<dbReference type="PANTHER" id="PTHR48475">
    <property type="entry name" value="RIBONUCLEASE H"/>
    <property type="match status" value="1"/>
</dbReference>
<dbReference type="Proteomes" id="UP000189701">
    <property type="component" value="Unplaced"/>
</dbReference>
<protein>
    <submittedName>
        <fullName evidence="3">Uncharacterized protein LOC104243763</fullName>
    </submittedName>
</protein>
<evidence type="ECO:0000313" key="3">
    <source>
        <dbReference type="RefSeq" id="XP_009797315.1"/>
    </source>
</evidence>
<dbReference type="GO" id="GO:0004523">
    <property type="term" value="F:RNA-DNA hybrid ribonuclease activity"/>
    <property type="evidence" value="ECO:0007669"/>
    <property type="project" value="InterPro"/>
</dbReference>
<organism evidence="2 3">
    <name type="scientific">Nicotiana sylvestris</name>
    <name type="common">Wood tobacco</name>
    <name type="synonym">South American tobacco</name>
    <dbReference type="NCBI Taxonomy" id="4096"/>
    <lineage>
        <taxon>Eukaryota</taxon>
        <taxon>Viridiplantae</taxon>
        <taxon>Streptophyta</taxon>
        <taxon>Embryophyta</taxon>
        <taxon>Tracheophyta</taxon>
        <taxon>Spermatophyta</taxon>
        <taxon>Magnoliopsida</taxon>
        <taxon>eudicotyledons</taxon>
        <taxon>Gunneridae</taxon>
        <taxon>Pentapetalae</taxon>
        <taxon>asterids</taxon>
        <taxon>lamiids</taxon>
        <taxon>Solanales</taxon>
        <taxon>Solanaceae</taxon>
        <taxon>Nicotianoideae</taxon>
        <taxon>Nicotianeae</taxon>
        <taxon>Nicotiana</taxon>
    </lineage>
</organism>
<name>A0A1U7YET0_NICSY</name>
<feature type="domain" description="RNase H type-1" evidence="1">
    <location>
        <begin position="3"/>
        <end position="76"/>
    </location>
</feature>
<gene>
    <name evidence="3" type="primary">LOC104243763</name>
</gene>
<dbReference type="PANTHER" id="PTHR48475:SF2">
    <property type="entry name" value="RIBONUCLEASE H"/>
    <property type="match status" value="1"/>
</dbReference>
<dbReference type="InterPro" id="IPR012337">
    <property type="entry name" value="RNaseH-like_sf"/>
</dbReference>
<dbReference type="SUPFAM" id="SSF53098">
    <property type="entry name" value="Ribonuclease H-like"/>
    <property type="match status" value="2"/>
</dbReference>
<dbReference type="InterPro" id="IPR036397">
    <property type="entry name" value="RNaseH_sf"/>
</dbReference>
<reference evidence="3" key="2">
    <citation type="submission" date="2025-08" db="UniProtKB">
        <authorList>
            <consortium name="RefSeq"/>
        </authorList>
    </citation>
    <scope>IDENTIFICATION</scope>
    <source>
        <tissue evidence="3">Leaf</tissue>
    </source>
</reference>
<evidence type="ECO:0000259" key="1">
    <source>
        <dbReference type="Pfam" id="PF13456"/>
    </source>
</evidence>